<dbReference type="WBParaSite" id="PDA_v2.g4038.t1">
    <property type="protein sequence ID" value="PDA_v2.g4038.t1"/>
    <property type="gene ID" value="PDA_v2.g4038"/>
</dbReference>
<dbReference type="Gene3D" id="3.90.190.10">
    <property type="entry name" value="Protein tyrosine phosphatase superfamily"/>
    <property type="match status" value="2"/>
</dbReference>
<dbReference type="GO" id="GO:0004725">
    <property type="term" value="F:protein tyrosine phosphatase activity"/>
    <property type="evidence" value="ECO:0007669"/>
    <property type="project" value="InterPro"/>
</dbReference>
<dbReference type="SMART" id="SM00194">
    <property type="entry name" value="PTPc"/>
    <property type="match status" value="1"/>
</dbReference>
<sequence length="318" mass="36769">MLHQLVHLQYLNWNDHSIPDNTKVIKSVYQEFILPCLKSGLPFIAHCSAGVGRTGVLVGAVYFFDLFLHNQLTSIAHAMKLLRKQRAKSVQSLKQYAYMQLLLVEMTEATTKKSYPTIKEALQKKKVLFAEMPKPISDYTIDKYPFIYQNLFQECIRVAEIDFKEYLKLADKYETEINYVPPKCLLITNTARSASTKYCPFCQYNNVYLRDETRVTLKNGEYIHASYIQSTPEGQKLIAAQAPLQTTTEEFWQMALQQKCQKILMLCRVVEDGKIKSQQYWPKAAGETLYFEKIDIQNINVLQKTYKIGGKRESNVPT</sequence>
<dbReference type="InterPro" id="IPR000387">
    <property type="entry name" value="Tyr_Pase_dom"/>
</dbReference>
<feature type="domain" description="Tyrosine-protein phosphatase" evidence="1">
    <location>
        <begin position="189"/>
        <end position="300"/>
    </location>
</feature>
<dbReference type="PRINTS" id="PR00700">
    <property type="entry name" value="PRTYPHPHTASE"/>
</dbReference>
<evidence type="ECO:0000259" key="1">
    <source>
        <dbReference type="PROSITE" id="PS50055"/>
    </source>
</evidence>
<dbReference type="InterPro" id="IPR003595">
    <property type="entry name" value="Tyr_Pase_cat"/>
</dbReference>
<reference evidence="4" key="1">
    <citation type="submission" date="2022-11" db="UniProtKB">
        <authorList>
            <consortium name="WormBaseParasite"/>
        </authorList>
    </citation>
    <scope>IDENTIFICATION</scope>
</reference>
<proteinExistence type="predicted"/>
<feature type="domain" description="Tyrosine-protein phosphatase" evidence="1">
    <location>
        <begin position="1"/>
        <end position="106"/>
    </location>
</feature>
<keyword evidence="3" id="KW-1185">Reference proteome</keyword>
<evidence type="ECO:0000259" key="2">
    <source>
        <dbReference type="PROSITE" id="PS50056"/>
    </source>
</evidence>
<dbReference type="SUPFAM" id="SSF52799">
    <property type="entry name" value="(Phosphotyrosine protein) phosphatases II"/>
    <property type="match status" value="2"/>
</dbReference>
<dbReference type="InterPro" id="IPR052782">
    <property type="entry name" value="Oocyte-zygote_transition_reg"/>
</dbReference>
<accession>A0A914QKA1</accession>
<dbReference type="Pfam" id="PF00102">
    <property type="entry name" value="Y_phosphatase"/>
    <property type="match status" value="2"/>
</dbReference>
<dbReference type="Proteomes" id="UP000887578">
    <property type="component" value="Unplaced"/>
</dbReference>
<organism evidence="3 4">
    <name type="scientific">Panagrolaimus davidi</name>
    <dbReference type="NCBI Taxonomy" id="227884"/>
    <lineage>
        <taxon>Eukaryota</taxon>
        <taxon>Metazoa</taxon>
        <taxon>Ecdysozoa</taxon>
        <taxon>Nematoda</taxon>
        <taxon>Chromadorea</taxon>
        <taxon>Rhabditida</taxon>
        <taxon>Tylenchina</taxon>
        <taxon>Panagrolaimomorpha</taxon>
        <taxon>Panagrolaimoidea</taxon>
        <taxon>Panagrolaimidae</taxon>
        <taxon>Panagrolaimus</taxon>
    </lineage>
</organism>
<dbReference type="PROSITE" id="PS50056">
    <property type="entry name" value="TYR_PHOSPHATASE_2"/>
    <property type="match status" value="1"/>
</dbReference>
<dbReference type="AlphaFoldDB" id="A0A914QKA1"/>
<dbReference type="InterPro" id="IPR029021">
    <property type="entry name" value="Prot-tyrosine_phosphatase-like"/>
</dbReference>
<protein>
    <submittedName>
        <fullName evidence="4">Protein tyrosine phosphatase</fullName>
    </submittedName>
</protein>
<dbReference type="InterPro" id="IPR000242">
    <property type="entry name" value="PTP_cat"/>
</dbReference>
<dbReference type="CDD" id="cd00047">
    <property type="entry name" value="PTPc"/>
    <property type="match status" value="1"/>
</dbReference>
<dbReference type="SMART" id="SM00404">
    <property type="entry name" value="PTPc_motif"/>
    <property type="match status" value="1"/>
</dbReference>
<dbReference type="PROSITE" id="PS50055">
    <property type="entry name" value="TYR_PHOSPHATASE_PTP"/>
    <property type="match status" value="2"/>
</dbReference>
<evidence type="ECO:0000313" key="3">
    <source>
        <dbReference type="Proteomes" id="UP000887578"/>
    </source>
</evidence>
<dbReference type="PANTHER" id="PTHR46163">
    <property type="entry name" value="TYROSINE-PROTEIN PHOSPHATASE-RELATED"/>
    <property type="match status" value="1"/>
</dbReference>
<feature type="domain" description="Tyrosine specific protein phosphatases" evidence="2">
    <location>
        <begin position="19"/>
        <end position="97"/>
    </location>
</feature>
<evidence type="ECO:0000313" key="4">
    <source>
        <dbReference type="WBParaSite" id="PDA_v2.g4038.t1"/>
    </source>
</evidence>
<name>A0A914QKA1_9BILA</name>